<evidence type="ECO:0000313" key="3">
    <source>
        <dbReference type="Proteomes" id="UP001055115"/>
    </source>
</evidence>
<comment type="caution">
    <text evidence="2">The sequence shown here is derived from an EMBL/GenBank/DDBJ whole genome shotgun (WGS) entry which is preliminary data.</text>
</comment>
<dbReference type="Proteomes" id="UP001055115">
    <property type="component" value="Unassembled WGS sequence"/>
</dbReference>
<name>A0AA37L1C4_9PEZI</name>
<dbReference type="EMBL" id="BQXU01000001">
    <property type="protein sequence ID" value="GKT40052.1"/>
    <property type="molecule type" value="Genomic_DNA"/>
</dbReference>
<reference evidence="2 3" key="1">
    <citation type="submission" date="2022-03" db="EMBL/GenBank/DDBJ databases">
        <title>Genome data of Colletotrichum spp.</title>
        <authorList>
            <person name="Utami Y.D."/>
            <person name="Hiruma K."/>
        </authorList>
    </citation>
    <scope>NUCLEOTIDE SEQUENCE [LARGE SCALE GENOMIC DNA]</scope>
    <source>
        <strain evidence="2 3">MAFF 239500</strain>
    </source>
</reference>
<evidence type="ECO:0000256" key="1">
    <source>
        <dbReference type="SAM" id="MobiDB-lite"/>
    </source>
</evidence>
<accession>A0AA37L1C4</accession>
<feature type="compositionally biased region" description="Low complexity" evidence="1">
    <location>
        <begin position="133"/>
        <end position="155"/>
    </location>
</feature>
<dbReference type="RefSeq" id="XP_049122402.1">
    <property type="nucleotide sequence ID" value="XM_049266445.1"/>
</dbReference>
<dbReference type="AlphaFoldDB" id="A0AA37L1C4"/>
<proteinExistence type="predicted"/>
<keyword evidence="3" id="KW-1185">Reference proteome</keyword>
<protein>
    <submittedName>
        <fullName evidence="2">Uncharacterized protein</fullName>
    </submittedName>
</protein>
<evidence type="ECO:0000313" key="2">
    <source>
        <dbReference type="EMBL" id="GKT40052.1"/>
    </source>
</evidence>
<organism evidence="2 3">
    <name type="scientific">Colletotrichum spaethianum</name>
    <dbReference type="NCBI Taxonomy" id="700344"/>
    <lineage>
        <taxon>Eukaryota</taxon>
        <taxon>Fungi</taxon>
        <taxon>Dikarya</taxon>
        <taxon>Ascomycota</taxon>
        <taxon>Pezizomycotina</taxon>
        <taxon>Sordariomycetes</taxon>
        <taxon>Hypocreomycetidae</taxon>
        <taxon>Glomerellales</taxon>
        <taxon>Glomerellaceae</taxon>
        <taxon>Colletotrichum</taxon>
        <taxon>Colletotrichum spaethianum species complex</taxon>
    </lineage>
</organism>
<sequence length="198" mass="20966">MTQSRVSAFATDVVRAFVDMPASRAEELPEFHRLCVAYAMLIISKYEQKPSATGGLPSDADDVVLTLLRDAQKHNGVTGNSAPSAIQFGLERALKKVSSRIEGRLCAAGGHHGMLGVGLSELGVGGSQPPGPAAAAAPTWTQTTQQQQRGTPGQQYDHPSSSFTGETLVPEFDSSLSLETMDFFFSGGHLGLGDHSFF</sequence>
<dbReference type="GeneID" id="73321035"/>
<feature type="region of interest" description="Disordered" evidence="1">
    <location>
        <begin position="125"/>
        <end position="165"/>
    </location>
</feature>
<gene>
    <name evidence="2" type="ORF">ColSpa_00233</name>
</gene>